<dbReference type="EMBL" id="LR134405">
    <property type="protein sequence ID" value="VEH66249.1"/>
    <property type="molecule type" value="Genomic_DNA"/>
</dbReference>
<dbReference type="Proteomes" id="UP000278733">
    <property type="component" value="Chromosome"/>
</dbReference>
<protein>
    <submittedName>
        <fullName evidence="1">Uncharacterized protein</fullName>
    </submittedName>
</protein>
<dbReference type="KEGG" id="rpne:NCTC8284_01411"/>
<name>A0A448MMD3_9PAST</name>
<dbReference type="AlphaFoldDB" id="A0A448MMD3"/>
<evidence type="ECO:0000313" key="1">
    <source>
        <dbReference type="EMBL" id="VEH66249.1"/>
    </source>
</evidence>
<dbReference type="STRING" id="758.GCA_000730685_00301"/>
<reference evidence="1 2" key="1">
    <citation type="submission" date="2018-12" db="EMBL/GenBank/DDBJ databases">
        <authorList>
            <consortium name="Pathogen Informatics"/>
        </authorList>
    </citation>
    <scope>NUCLEOTIDE SEQUENCE [LARGE SCALE GENOMIC DNA]</scope>
    <source>
        <strain evidence="1 2">NCTC8284</strain>
    </source>
</reference>
<organism evidence="1 2">
    <name type="scientific">Rodentibacter pneumotropicus</name>
    <dbReference type="NCBI Taxonomy" id="758"/>
    <lineage>
        <taxon>Bacteria</taxon>
        <taxon>Pseudomonadati</taxon>
        <taxon>Pseudomonadota</taxon>
        <taxon>Gammaproteobacteria</taxon>
        <taxon>Pasteurellales</taxon>
        <taxon>Pasteurellaceae</taxon>
        <taxon>Rodentibacter</taxon>
    </lineage>
</organism>
<gene>
    <name evidence="1" type="ORF">NCTC8284_01411</name>
</gene>
<accession>A0A448MMD3</accession>
<proteinExistence type="predicted"/>
<evidence type="ECO:0000313" key="2">
    <source>
        <dbReference type="Proteomes" id="UP000278733"/>
    </source>
</evidence>
<sequence length="138" mass="16125">METMTHTPLNVDLKKMDYETFKTFMRELAQMYSNVKDDAYLLFYHNLRDLAKEVSTLPRNPLIFYGAYEIANNQIVVAIFEMQFTDEVFETEEGKPYQMLSIISSFAEDKSIYVARQKLENTSLNLNTLLSANRLTLQ</sequence>